<feature type="region of interest" description="Disordered" evidence="1">
    <location>
        <begin position="164"/>
        <end position="192"/>
    </location>
</feature>
<gene>
    <name evidence="2" type="ORF">SAMN00790413_02919</name>
</gene>
<proteinExistence type="predicted"/>
<dbReference type="STRING" id="695939.SAMN00790413_02919"/>
<accession>A0A1W1VQK2</accession>
<keyword evidence="3" id="KW-1185">Reference proteome</keyword>
<organism evidence="2 3">
    <name type="scientific">Deinococcus hopiensis KR-140</name>
    <dbReference type="NCBI Taxonomy" id="695939"/>
    <lineage>
        <taxon>Bacteria</taxon>
        <taxon>Thermotogati</taxon>
        <taxon>Deinococcota</taxon>
        <taxon>Deinococci</taxon>
        <taxon>Deinococcales</taxon>
        <taxon>Deinococcaceae</taxon>
        <taxon>Deinococcus</taxon>
    </lineage>
</organism>
<dbReference type="Proteomes" id="UP000192582">
    <property type="component" value="Unassembled WGS sequence"/>
</dbReference>
<sequence length="192" mass="20739">MDEQGPGNAGLSGVPALKDEAGLYRQLLLSGLITPQDVVAWADRQILNLGALPEALVDLSLSGGHRERILTALGELGPRELSEAGFGLYAAWLLSLLRAEPAQLFFVTRALHRLACQDEAPKGVKDRIDMLDAQLHLAAKLPYIPVSKVEAEVRKFLEGWAGHAPTGTEPQRPLRPPVQFPPHLGGKVPDPD</sequence>
<dbReference type="EMBL" id="FWWU01000009">
    <property type="protein sequence ID" value="SMB95629.1"/>
    <property type="molecule type" value="Genomic_DNA"/>
</dbReference>
<reference evidence="2 3" key="1">
    <citation type="submission" date="2017-04" db="EMBL/GenBank/DDBJ databases">
        <authorList>
            <person name="Afonso C.L."/>
            <person name="Miller P.J."/>
            <person name="Scott M.A."/>
            <person name="Spackman E."/>
            <person name="Goraichik I."/>
            <person name="Dimitrov K.M."/>
            <person name="Suarez D.L."/>
            <person name="Swayne D.E."/>
        </authorList>
    </citation>
    <scope>NUCLEOTIDE SEQUENCE [LARGE SCALE GENOMIC DNA]</scope>
    <source>
        <strain evidence="2 3">KR-140</strain>
    </source>
</reference>
<evidence type="ECO:0000313" key="2">
    <source>
        <dbReference type="EMBL" id="SMB95629.1"/>
    </source>
</evidence>
<evidence type="ECO:0000256" key="1">
    <source>
        <dbReference type="SAM" id="MobiDB-lite"/>
    </source>
</evidence>
<name>A0A1W1VQK2_9DEIO</name>
<evidence type="ECO:0000313" key="3">
    <source>
        <dbReference type="Proteomes" id="UP000192582"/>
    </source>
</evidence>
<protein>
    <submittedName>
        <fullName evidence="2">Uncharacterized protein</fullName>
    </submittedName>
</protein>
<dbReference type="AlphaFoldDB" id="A0A1W1VQK2"/>